<accession>A0A6M0Q6T0</accession>
<feature type="transmembrane region" description="Helical" evidence="7">
    <location>
        <begin position="359"/>
        <end position="380"/>
    </location>
</feature>
<dbReference type="GO" id="GO:0005886">
    <property type="term" value="C:plasma membrane"/>
    <property type="evidence" value="ECO:0007669"/>
    <property type="project" value="UniProtKB-SubCell"/>
</dbReference>
<feature type="transmembrane region" description="Helical" evidence="7">
    <location>
        <begin position="7"/>
        <end position="25"/>
    </location>
</feature>
<dbReference type="SUPFAM" id="SSF103473">
    <property type="entry name" value="MFS general substrate transporter"/>
    <property type="match status" value="1"/>
</dbReference>
<comment type="caution">
    <text evidence="9">The sequence shown here is derived from an EMBL/GenBank/DDBJ whole genome shotgun (WGS) entry which is preliminary data.</text>
</comment>
<evidence type="ECO:0000256" key="2">
    <source>
        <dbReference type="ARBA" id="ARBA00022448"/>
    </source>
</evidence>
<keyword evidence="2" id="KW-0813">Transport</keyword>
<keyword evidence="3" id="KW-1003">Cell membrane</keyword>
<feature type="transmembrane region" description="Helical" evidence="7">
    <location>
        <begin position="94"/>
        <end position="121"/>
    </location>
</feature>
<dbReference type="InterPro" id="IPR050171">
    <property type="entry name" value="MFS_Transporters"/>
</dbReference>
<organism evidence="9 10">
    <name type="scientific">Bacillus mesophilus</name>
    <dbReference type="NCBI Taxonomy" id="1808955"/>
    <lineage>
        <taxon>Bacteria</taxon>
        <taxon>Bacillati</taxon>
        <taxon>Bacillota</taxon>
        <taxon>Bacilli</taxon>
        <taxon>Bacillales</taxon>
        <taxon>Bacillaceae</taxon>
        <taxon>Bacillus</taxon>
    </lineage>
</organism>
<evidence type="ECO:0000313" key="10">
    <source>
        <dbReference type="Proteomes" id="UP000481043"/>
    </source>
</evidence>
<dbReference type="GO" id="GO:0022857">
    <property type="term" value="F:transmembrane transporter activity"/>
    <property type="evidence" value="ECO:0007669"/>
    <property type="project" value="InterPro"/>
</dbReference>
<gene>
    <name evidence="9" type="ORF">G4D63_09500</name>
</gene>
<evidence type="ECO:0000256" key="6">
    <source>
        <dbReference type="ARBA" id="ARBA00023136"/>
    </source>
</evidence>
<comment type="subcellular location">
    <subcellularLocation>
        <location evidence="1">Cell membrane</location>
        <topology evidence="1">Multi-pass membrane protein</topology>
    </subcellularLocation>
</comment>
<dbReference type="Proteomes" id="UP000481043">
    <property type="component" value="Unassembled WGS sequence"/>
</dbReference>
<dbReference type="Gene3D" id="1.20.1250.20">
    <property type="entry name" value="MFS general substrate transporter like domains"/>
    <property type="match status" value="2"/>
</dbReference>
<dbReference type="PROSITE" id="PS50850">
    <property type="entry name" value="MFS"/>
    <property type="match status" value="1"/>
</dbReference>
<sequence>MPKQLKLLLVGMVINVVGSSFLWPLNAIYIHDVLGKSLTMAGIVLMLNSAAGVIGNLIGGHLFDRFGGYRSILIGVSTTMAAGIGLVWNHSWPWYVGFLILMGFGSGMVFPSMYAMAGAVWPEGGRKPFNAMYVAQNVGVAVGAALGGLVASVSFQLTFTANAIMYGVFFLLAVLTYHKIQVEKIEQRSMLDGGKLIKNRAKFTSLLILCFGFLLCWVAHVQWQTNIASYTQSLNISLNQYSLLWTVNGALIVLAQPVISTVIRFVAKTLKAQIIIGIIIYMISFFVVANTTVFTGFLVAMIILTIGEMFVWPAIPTVANQLAPKGREGFYQGVVNSTATGGRMLGPVLGGFMVDVYNINALFVLLIALLFMSIFTTLFYDRAIKKEQVNQELTA</sequence>
<evidence type="ECO:0000256" key="1">
    <source>
        <dbReference type="ARBA" id="ARBA00004651"/>
    </source>
</evidence>
<dbReference type="RefSeq" id="WP_163179392.1">
    <property type="nucleotide sequence ID" value="NZ_JAAIWM010000002.1"/>
</dbReference>
<name>A0A6M0Q6T0_9BACI</name>
<dbReference type="CDD" id="cd17329">
    <property type="entry name" value="MFS_MdtH_MDR_like"/>
    <property type="match status" value="1"/>
</dbReference>
<protein>
    <submittedName>
        <fullName evidence="9">MFS transporter</fullName>
    </submittedName>
</protein>
<feature type="transmembrane region" description="Helical" evidence="7">
    <location>
        <begin position="71"/>
        <end position="88"/>
    </location>
</feature>
<evidence type="ECO:0000256" key="7">
    <source>
        <dbReference type="SAM" id="Phobius"/>
    </source>
</evidence>
<dbReference type="PANTHER" id="PTHR23517">
    <property type="entry name" value="RESISTANCE PROTEIN MDTM, PUTATIVE-RELATED-RELATED"/>
    <property type="match status" value="1"/>
</dbReference>
<dbReference type="PRINTS" id="PR01988">
    <property type="entry name" value="EXPORTERBACE"/>
</dbReference>
<dbReference type="EMBL" id="JAAIWM010000002">
    <property type="protein sequence ID" value="NEY71983.1"/>
    <property type="molecule type" value="Genomic_DNA"/>
</dbReference>
<feature type="transmembrane region" description="Helical" evidence="7">
    <location>
        <begin position="278"/>
        <end position="306"/>
    </location>
</feature>
<keyword evidence="5 7" id="KW-1133">Transmembrane helix</keyword>
<keyword evidence="10" id="KW-1185">Reference proteome</keyword>
<keyword evidence="6 7" id="KW-0472">Membrane</keyword>
<feature type="transmembrane region" description="Helical" evidence="7">
    <location>
        <begin position="133"/>
        <end position="157"/>
    </location>
</feature>
<evidence type="ECO:0000256" key="4">
    <source>
        <dbReference type="ARBA" id="ARBA00022692"/>
    </source>
</evidence>
<keyword evidence="4 7" id="KW-0812">Transmembrane</keyword>
<feature type="domain" description="Major facilitator superfamily (MFS) profile" evidence="8">
    <location>
        <begin position="4"/>
        <end position="385"/>
    </location>
</feature>
<dbReference type="AlphaFoldDB" id="A0A6M0Q6T0"/>
<dbReference type="Pfam" id="PF07690">
    <property type="entry name" value="MFS_1"/>
    <property type="match status" value="1"/>
</dbReference>
<reference evidence="9 10" key="1">
    <citation type="submission" date="2020-02" db="EMBL/GenBank/DDBJ databases">
        <title>Bacillus aquiflavi sp. nov., isolated from yellow water of strong flavor Chinese baijiu in Yibin region of China.</title>
        <authorList>
            <person name="Xie J."/>
        </authorList>
    </citation>
    <scope>NUCLEOTIDE SEQUENCE [LARGE SCALE GENOMIC DNA]</scope>
    <source>
        <strain evidence="9 10">SA4</strain>
    </source>
</reference>
<feature type="transmembrane region" description="Helical" evidence="7">
    <location>
        <begin position="163"/>
        <end position="182"/>
    </location>
</feature>
<evidence type="ECO:0000256" key="5">
    <source>
        <dbReference type="ARBA" id="ARBA00022989"/>
    </source>
</evidence>
<dbReference type="InterPro" id="IPR022324">
    <property type="entry name" value="Bacilysin_exporter_BacE_put"/>
</dbReference>
<feature type="transmembrane region" description="Helical" evidence="7">
    <location>
        <begin position="243"/>
        <end position="266"/>
    </location>
</feature>
<feature type="transmembrane region" description="Helical" evidence="7">
    <location>
        <begin position="37"/>
        <end position="59"/>
    </location>
</feature>
<feature type="transmembrane region" description="Helical" evidence="7">
    <location>
        <begin position="203"/>
        <end position="223"/>
    </location>
</feature>
<proteinExistence type="predicted"/>
<dbReference type="InterPro" id="IPR036259">
    <property type="entry name" value="MFS_trans_sf"/>
</dbReference>
<dbReference type="InterPro" id="IPR011701">
    <property type="entry name" value="MFS"/>
</dbReference>
<dbReference type="InterPro" id="IPR020846">
    <property type="entry name" value="MFS_dom"/>
</dbReference>
<evidence type="ECO:0000259" key="8">
    <source>
        <dbReference type="PROSITE" id="PS50850"/>
    </source>
</evidence>
<evidence type="ECO:0000256" key="3">
    <source>
        <dbReference type="ARBA" id="ARBA00022475"/>
    </source>
</evidence>
<evidence type="ECO:0000313" key="9">
    <source>
        <dbReference type="EMBL" id="NEY71983.1"/>
    </source>
</evidence>
<dbReference type="PANTHER" id="PTHR23517:SF10">
    <property type="entry name" value="MAJOR FACILITATOR SUPERFAMILY (MFS) PROFILE DOMAIN-CONTAINING PROTEIN"/>
    <property type="match status" value="1"/>
</dbReference>